<feature type="domain" description="Alpha-L-arabinofuranosidase C-terminal" evidence="9">
    <location>
        <begin position="335"/>
        <end position="524"/>
    </location>
</feature>
<dbReference type="InterPro" id="IPR010720">
    <property type="entry name" value="Alpha-L-AF_C"/>
</dbReference>
<comment type="catalytic activity">
    <reaction evidence="1">
        <text>Hydrolysis of terminal non-reducing alpha-L-arabinofuranoside residues in alpha-L-arabinosides.</text>
        <dbReference type="EC" id="3.2.1.55"/>
    </reaction>
</comment>
<dbReference type="GO" id="GO:0046373">
    <property type="term" value="P:L-arabinose metabolic process"/>
    <property type="evidence" value="ECO:0007669"/>
    <property type="project" value="InterPro"/>
</dbReference>
<evidence type="ECO:0000256" key="4">
    <source>
        <dbReference type="ARBA" id="ARBA00011165"/>
    </source>
</evidence>
<evidence type="ECO:0000259" key="9">
    <source>
        <dbReference type="SMART" id="SM00813"/>
    </source>
</evidence>
<keyword evidence="6" id="KW-0378">Hydrolase</keyword>
<comment type="pathway">
    <text evidence="2">Glycan metabolism.</text>
</comment>
<evidence type="ECO:0000256" key="1">
    <source>
        <dbReference type="ARBA" id="ARBA00001462"/>
    </source>
</evidence>
<reference evidence="10" key="1">
    <citation type="submission" date="2020-10" db="EMBL/GenBank/DDBJ databases">
        <authorList>
            <person name="Gilroy R."/>
        </authorList>
    </citation>
    <scope>NUCLEOTIDE SEQUENCE</scope>
    <source>
        <strain evidence="10">1370</strain>
    </source>
</reference>
<dbReference type="Gene3D" id="3.20.20.80">
    <property type="entry name" value="Glycosidases"/>
    <property type="match status" value="1"/>
</dbReference>
<evidence type="ECO:0000313" key="10">
    <source>
        <dbReference type="EMBL" id="HIV10733.1"/>
    </source>
</evidence>
<organism evidence="10 11">
    <name type="scientific">Candidatus Faeciplasma avium</name>
    <dbReference type="NCBI Taxonomy" id="2840798"/>
    <lineage>
        <taxon>Bacteria</taxon>
        <taxon>Bacillati</taxon>
        <taxon>Bacillota</taxon>
        <taxon>Clostridia</taxon>
        <taxon>Eubacteriales</taxon>
        <taxon>Oscillospiraceae</taxon>
        <taxon>Oscillospiraceae incertae sedis</taxon>
        <taxon>Candidatus Faeciplasma</taxon>
    </lineage>
</organism>
<reference evidence="10" key="2">
    <citation type="journal article" date="2021" name="PeerJ">
        <title>Extensive microbial diversity within the chicken gut microbiome revealed by metagenomics and culture.</title>
        <authorList>
            <person name="Gilroy R."/>
            <person name="Ravi A."/>
            <person name="Getino M."/>
            <person name="Pursley I."/>
            <person name="Horton D.L."/>
            <person name="Alikhan N.F."/>
            <person name="Baker D."/>
            <person name="Gharbi K."/>
            <person name="Hall N."/>
            <person name="Watson M."/>
            <person name="Adriaenssens E.M."/>
            <person name="Foster-Nyarko E."/>
            <person name="Jarju S."/>
            <person name="Secka A."/>
            <person name="Antonio M."/>
            <person name="Oren A."/>
            <person name="Chaudhuri R.R."/>
            <person name="La Ragione R."/>
            <person name="Hildebrand F."/>
            <person name="Pallen M.J."/>
        </authorList>
    </citation>
    <scope>NUCLEOTIDE SEQUENCE</scope>
    <source>
        <strain evidence="10">1370</strain>
    </source>
</reference>
<dbReference type="SUPFAM" id="SSF51445">
    <property type="entry name" value="(Trans)glycosidases"/>
    <property type="match status" value="1"/>
</dbReference>
<dbReference type="GO" id="GO:0046556">
    <property type="term" value="F:alpha-L-arabinofuranosidase activity"/>
    <property type="evidence" value="ECO:0007669"/>
    <property type="project" value="UniProtKB-EC"/>
</dbReference>
<dbReference type="EMBL" id="DVOL01000044">
    <property type="protein sequence ID" value="HIV10733.1"/>
    <property type="molecule type" value="Genomic_DNA"/>
</dbReference>
<evidence type="ECO:0000256" key="2">
    <source>
        <dbReference type="ARBA" id="ARBA00004881"/>
    </source>
</evidence>
<evidence type="ECO:0000313" key="11">
    <source>
        <dbReference type="Proteomes" id="UP000823960"/>
    </source>
</evidence>
<comment type="subunit">
    <text evidence="4">Homohexamer; trimer of dimers.</text>
</comment>
<dbReference type="SMART" id="SM00813">
    <property type="entry name" value="Alpha-L-AF_C"/>
    <property type="match status" value="1"/>
</dbReference>
<evidence type="ECO:0000256" key="3">
    <source>
        <dbReference type="ARBA" id="ARBA00007186"/>
    </source>
</evidence>
<dbReference type="Proteomes" id="UP000823960">
    <property type="component" value="Unassembled WGS sequence"/>
</dbReference>
<name>A0A9D1NQJ7_9FIRM</name>
<dbReference type="GO" id="GO:0000272">
    <property type="term" value="P:polysaccharide catabolic process"/>
    <property type="evidence" value="ECO:0007669"/>
    <property type="project" value="TreeGrafter"/>
</dbReference>
<dbReference type="PANTHER" id="PTHR43576">
    <property type="entry name" value="ALPHA-L-ARABINOFURANOSIDASE C-RELATED"/>
    <property type="match status" value="1"/>
</dbReference>
<dbReference type="SUPFAM" id="SSF51011">
    <property type="entry name" value="Glycosyl hydrolase domain"/>
    <property type="match status" value="1"/>
</dbReference>
<keyword evidence="7" id="KW-0119">Carbohydrate metabolism</keyword>
<comment type="similarity">
    <text evidence="3">Belongs to the glycosyl hydrolase 51 family.</text>
</comment>
<gene>
    <name evidence="10" type="ORF">IAD28_03430</name>
</gene>
<dbReference type="Pfam" id="PF06964">
    <property type="entry name" value="Alpha-L-AF_C"/>
    <property type="match status" value="1"/>
</dbReference>
<evidence type="ECO:0000256" key="8">
    <source>
        <dbReference type="ARBA" id="ARBA00023295"/>
    </source>
</evidence>
<protein>
    <recommendedName>
        <fullName evidence="5">non-reducing end alpha-L-arabinofuranosidase</fullName>
        <ecNumber evidence="5">3.2.1.55</ecNumber>
    </recommendedName>
</protein>
<dbReference type="InterPro" id="IPR017853">
    <property type="entry name" value="GH"/>
</dbReference>
<sequence>MARKARITVHPAYKIGEISKRLYSTFLEPIGTMVNGTMYNPKHPTADGDGFRRDFIDGLKDLEMPACRLPGGNFVSCWDWKDSIGPRDKRKVHLDMAWHQYITNQVGHDEYLKWAELVNTEPMYTVNLGTGSMKDAIDLVEYTNHPGGTYWSDLRRSYGRERPYGVRTWYLGNEMDGPWQLGSWDKDPRGYGVLANELSKAIKWIDGSIETAVCGSSAPFMAHWPDWDAAVLEQCYEAVDYVSLHHYHAAPPGDCNALLAGSARYEDFISTEIALCDYIQSKCRSPKKLMISFDEYGSMQRPCAKLNPGRGYHNMVAAHYRFDPKREYVLHDPDNMSWRRFPGGDILPALTMASTILAFLRHADRVKIACMTGGLGALCASDKDHVWKPASHYILTQLIKHGKGVSMRTSVDCESFDVPGYAIDDNSQYADLTGVGYVDAVSAWQEDKGELSVFVINKSSTECYPVEIDLAGFTGYELIGHTELYSDDIMARNSYENEDAVIPKENSLTRLDGGTVLSDIKPLSWNHYRLKLKTTPKDKE</sequence>
<evidence type="ECO:0000256" key="7">
    <source>
        <dbReference type="ARBA" id="ARBA00023277"/>
    </source>
</evidence>
<evidence type="ECO:0000256" key="5">
    <source>
        <dbReference type="ARBA" id="ARBA00012670"/>
    </source>
</evidence>
<accession>A0A9D1NQJ7</accession>
<proteinExistence type="inferred from homology"/>
<dbReference type="PANTHER" id="PTHR43576:SF3">
    <property type="entry name" value="ALPHA-L-ARABINOFURANOSIDASE C"/>
    <property type="match status" value="1"/>
</dbReference>
<keyword evidence="8" id="KW-0326">Glycosidase</keyword>
<dbReference type="Gene3D" id="2.60.40.1180">
    <property type="entry name" value="Golgi alpha-mannosidase II"/>
    <property type="match status" value="1"/>
</dbReference>
<dbReference type="AlphaFoldDB" id="A0A9D1NQJ7"/>
<evidence type="ECO:0000256" key="6">
    <source>
        <dbReference type="ARBA" id="ARBA00022801"/>
    </source>
</evidence>
<dbReference type="InterPro" id="IPR013780">
    <property type="entry name" value="Glyco_hydro_b"/>
</dbReference>
<dbReference type="Pfam" id="PF22848">
    <property type="entry name" value="ASD1_dom"/>
    <property type="match status" value="1"/>
</dbReference>
<dbReference type="EC" id="3.2.1.55" evidence="5"/>
<dbReference type="InterPro" id="IPR055235">
    <property type="entry name" value="ASD1_cat"/>
</dbReference>
<comment type="caution">
    <text evidence="10">The sequence shown here is derived from an EMBL/GenBank/DDBJ whole genome shotgun (WGS) entry which is preliminary data.</text>
</comment>